<keyword evidence="3 6" id="KW-0285">Flavoprotein</keyword>
<evidence type="ECO:0000256" key="3">
    <source>
        <dbReference type="ARBA" id="ARBA00022630"/>
    </source>
</evidence>
<gene>
    <name evidence="10" type="ORF">GCM10009817_01810</name>
</gene>
<accession>A0ABN2R986</accession>
<dbReference type="Gene3D" id="3.50.50.60">
    <property type="entry name" value="FAD/NAD(P)-binding domain"/>
    <property type="match status" value="1"/>
</dbReference>
<dbReference type="PANTHER" id="PTHR11985:SF31">
    <property type="entry name" value="GLYCEROL-3-PHOSPHATE DEHYDROGENASE 2"/>
    <property type="match status" value="1"/>
</dbReference>
<evidence type="ECO:0000313" key="11">
    <source>
        <dbReference type="Proteomes" id="UP001500013"/>
    </source>
</evidence>
<organism evidence="10 11">
    <name type="scientific">Terrabacter lapilli</name>
    <dbReference type="NCBI Taxonomy" id="436231"/>
    <lineage>
        <taxon>Bacteria</taxon>
        <taxon>Bacillati</taxon>
        <taxon>Actinomycetota</taxon>
        <taxon>Actinomycetes</taxon>
        <taxon>Micrococcales</taxon>
        <taxon>Intrasporangiaceae</taxon>
        <taxon>Terrabacter</taxon>
    </lineage>
</organism>
<comment type="similarity">
    <text evidence="2 6">Belongs to the FAD-dependent glycerol-3-phosphate dehydrogenase family.</text>
</comment>
<protein>
    <recommendedName>
        <fullName evidence="6">Glycerol-3-phosphate dehydrogenase</fullName>
        <ecNumber evidence="6">1.1.5.3</ecNumber>
    </recommendedName>
</protein>
<evidence type="ECO:0000256" key="4">
    <source>
        <dbReference type="ARBA" id="ARBA00022827"/>
    </source>
</evidence>
<evidence type="ECO:0000256" key="5">
    <source>
        <dbReference type="ARBA" id="ARBA00023002"/>
    </source>
</evidence>
<evidence type="ECO:0000256" key="7">
    <source>
        <dbReference type="SAM" id="MobiDB-lite"/>
    </source>
</evidence>
<dbReference type="SUPFAM" id="SSF51905">
    <property type="entry name" value="FAD/NAD(P)-binding domain"/>
    <property type="match status" value="1"/>
</dbReference>
<name>A0ABN2R986_9MICO</name>
<keyword evidence="5 6" id="KW-0560">Oxidoreductase</keyword>
<evidence type="ECO:0000259" key="8">
    <source>
        <dbReference type="Pfam" id="PF01266"/>
    </source>
</evidence>
<dbReference type="InterPro" id="IPR038299">
    <property type="entry name" value="DAO_C_sf"/>
</dbReference>
<dbReference type="InterPro" id="IPR031656">
    <property type="entry name" value="DAO_C"/>
</dbReference>
<dbReference type="PROSITE" id="PS00978">
    <property type="entry name" value="FAD_G3PDH_2"/>
    <property type="match status" value="1"/>
</dbReference>
<dbReference type="Proteomes" id="UP001500013">
    <property type="component" value="Unassembled WGS sequence"/>
</dbReference>
<dbReference type="PANTHER" id="PTHR11985">
    <property type="entry name" value="GLYCEROL-3-PHOSPHATE DEHYDROGENASE"/>
    <property type="match status" value="1"/>
</dbReference>
<feature type="domain" description="FAD dependent oxidoreductase" evidence="8">
    <location>
        <begin position="26"/>
        <end position="378"/>
    </location>
</feature>
<dbReference type="EC" id="1.1.5.3" evidence="6"/>
<comment type="caution">
    <text evidence="10">The sequence shown here is derived from an EMBL/GenBank/DDBJ whole genome shotgun (WGS) entry which is preliminary data.</text>
</comment>
<proteinExistence type="inferred from homology"/>
<dbReference type="Gene3D" id="1.10.8.870">
    <property type="entry name" value="Alpha-glycerophosphate oxidase, cap domain"/>
    <property type="match status" value="1"/>
</dbReference>
<dbReference type="Gene3D" id="3.30.9.10">
    <property type="entry name" value="D-Amino Acid Oxidase, subunit A, domain 2"/>
    <property type="match status" value="1"/>
</dbReference>
<comment type="catalytic activity">
    <reaction evidence="6">
        <text>a quinone + sn-glycerol 3-phosphate = dihydroxyacetone phosphate + a quinol</text>
        <dbReference type="Rhea" id="RHEA:18977"/>
        <dbReference type="ChEBI" id="CHEBI:24646"/>
        <dbReference type="ChEBI" id="CHEBI:57597"/>
        <dbReference type="ChEBI" id="CHEBI:57642"/>
        <dbReference type="ChEBI" id="CHEBI:132124"/>
        <dbReference type="EC" id="1.1.5.3"/>
    </reaction>
</comment>
<keyword evidence="11" id="KW-1185">Reference proteome</keyword>
<dbReference type="Pfam" id="PF16901">
    <property type="entry name" value="DAO_C"/>
    <property type="match status" value="1"/>
</dbReference>
<keyword evidence="4" id="KW-0274">FAD</keyword>
<feature type="region of interest" description="Disordered" evidence="7">
    <location>
        <begin position="542"/>
        <end position="574"/>
    </location>
</feature>
<dbReference type="PROSITE" id="PS00977">
    <property type="entry name" value="FAD_G3PDH_1"/>
    <property type="match status" value="1"/>
</dbReference>
<reference evidence="10 11" key="1">
    <citation type="journal article" date="2019" name="Int. J. Syst. Evol. Microbiol.">
        <title>The Global Catalogue of Microorganisms (GCM) 10K type strain sequencing project: providing services to taxonomists for standard genome sequencing and annotation.</title>
        <authorList>
            <consortium name="The Broad Institute Genomics Platform"/>
            <consortium name="The Broad Institute Genome Sequencing Center for Infectious Disease"/>
            <person name="Wu L."/>
            <person name="Ma J."/>
        </authorList>
    </citation>
    <scope>NUCLEOTIDE SEQUENCE [LARGE SCALE GENOMIC DNA]</scope>
    <source>
        <strain evidence="10 11">JCM 15628</strain>
    </source>
</reference>
<evidence type="ECO:0000256" key="2">
    <source>
        <dbReference type="ARBA" id="ARBA00007330"/>
    </source>
</evidence>
<dbReference type="InterPro" id="IPR036188">
    <property type="entry name" value="FAD/NAD-bd_sf"/>
</dbReference>
<evidence type="ECO:0000313" key="10">
    <source>
        <dbReference type="EMBL" id="GAA1965653.1"/>
    </source>
</evidence>
<evidence type="ECO:0000256" key="6">
    <source>
        <dbReference type="RuleBase" id="RU361217"/>
    </source>
</evidence>
<dbReference type="InterPro" id="IPR006076">
    <property type="entry name" value="FAD-dep_OxRdtase"/>
</dbReference>
<dbReference type="EMBL" id="BAAAPU010000001">
    <property type="protein sequence ID" value="GAA1965653.1"/>
    <property type="molecule type" value="Genomic_DNA"/>
</dbReference>
<sequence>MQTHATALSRAGRDEALRQMASEELDVLVIGGGVTGAGAALDAVTRGLRVGLVEARDYASGTSSRSSKLVHGGLRYLEQLNFSLVREALRERSLILGTLAPHLARPVPFLYPLQHRFWERPYVGSGVLLYDTMGGRHGVPGHRHLTKRQALRAFPSLKKDALVGAVQYYDGQVDDARHTMMVARTAAQYGALCATSTRVTGFLREGDRVVGARVRDLETGAEHEIRAKRTINAAGVWTDEIQDMVGGRGQFNVRASKGVHILVPRDRIQATTGIISRTEKSVLFIIPWDTHWIIGTTDTDWDLDLAHPAASRTDIDYLLGHANRLLRTPLTHDDIVGVYAGLRPLLQGESEATSKLSREHAVASPVAGLVMVAGGKYTTYRVMARDAVDAAVESLPTKVPPSCTERVPLVGAEGYSAAWNQRHVRAQRAGLHVAWLEHLLHRYGSLTEEVLALVADQPDLAQPLEGAPTYLRAEIAYAVLAEGALHLDDILTRRTRISIETPDRGRACAAQVAELVAPLLGWDETVTAREVEHYHARLDAELQSQEEPDDRTADAARLGAPDVRSDGLVTPGAA</sequence>
<feature type="domain" description="Alpha-glycerophosphate oxidase C-terminal" evidence="9">
    <location>
        <begin position="402"/>
        <end position="525"/>
    </location>
</feature>
<dbReference type="NCBIfam" id="NF008899">
    <property type="entry name" value="PRK12266.1"/>
    <property type="match status" value="1"/>
</dbReference>
<comment type="cofactor">
    <cofactor evidence="1 6">
        <name>FAD</name>
        <dbReference type="ChEBI" id="CHEBI:57692"/>
    </cofactor>
</comment>
<dbReference type="PRINTS" id="PR01001">
    <property type="entry name" value="FADG3PDH"/>
</dbReference>
<evidence type="ECO:0000259" key="9">
    <source>
        <dbReference type="Pfam" id="PF16901"/>
    </source>
</evidence>
<dbReference type="InterPro" id="IPR000447">
    <property type="entry name" value="G3P_DH_FAD-dep"/>
</dbReference>
<dbReference type="Pfam" id="PF01266">
    <property type="entry name" value="DAO"/>
    <property type="match status" value="1"/>
</dbReference>
<evidence type="ECO:0000256" key="1">
    <source>
        <dbReference type="ARBA" id="ARBA00001974"/>
    </source>
</evidence>